<comment type="caution">
    <text evidence="6">The sequence shown here is derived from an EMBL/GenBank/DDBJ whole genome shotgun (WGS) entry which is preliminary data.</text>
</comment>
<proteinExistence type="inferred from homology"/>
<evidence type="ECO:0000256" key="3">
    <source>
        <dbReference type="ARBA" id="ARBA00011233"/>
    </source>
</evidence>
<evidence type="ECO:0000313" key="7">
    <source>
        <dbReference type="Proteomes" id="UP000241639"/>
    </source>
</evidence>
<dbReference type="InterPro" id="IPR000887">
    <property type="entry name" value="Aldlse_KDPG_KHG"/>
</dbReference>
<dbReference type="SUPFAM" id="SSF51569">
    <property type="entry name" value="Aldolase"/>
    <property type="match status" value="1"/>
</dbReference>
<name>A0A2T4Z4I6_9BACL</name>
<evidence type="ECO:0000256" key="4">
    <source>
        <dbReference type="ARBA" id="ARBA00023239"/>
    </source>
</evidence>
<dbReference type="RefSeq" id="WP_170105589.1">
    <property type="nucleotide sequence ID" value="NZ_PZZP01000002.1"/>
</dbReference>
<dbReference type="Pfam" id="PF01081">
    <property type="entry name" value="Aldolase"/>
    <property type="match status" value="1"/>
</dbReference>
<keyword evidence="5" id="KW-0119">Carbohydrate metabolism</keyword>
<dbReference type="PANTHER" id="PTHR30246">
    <property type="entry name" value="2-KETO-3-DEOXY-6-PHOSPHOGLUCONATE ALDOLASE"/>
    <property type="match status" value="1"/>
</dbReference>
<comment type="subunit">
    <text evidence="3">Homotrimer.</text>
</comment>
<protein>
    <submittedName>
        <fullName evidence="6">2-keto-3-deoxy-phosphogluconate aldolase</fullName>
    </submittedName>
</protein>
<sequence>MIHDLIQTNPVIAIIRKVSFEKLPPLGQALANGGIKLAEITMDSEKALEGIQVLKEQQLRVGVGTVLDAETARLAILHGAEFLITPCVRLDVIATGRRYNVPVMTGALTPTEILQAYEAGSDYVKVFPAANLGPSYIKDVKGPLSQIPLIPTGGVNVENIGRFLQNGATAVGVGGSLIDKKRIEADDFATIEKWSRDLVAAAKG</sequence>
<evidence type="ECO:0000313" key="6">
    <source>
        <dbReference type="EMBL" id="PTM56792.1"/>
    </source>
</evidence>
<dbReference type="Proteomes" id="UP000241639">
    <property type="component" value="Unassembled WGS sequence"/>
</dbReference>
<dbReference type="PANTHER" id="PTHR30246:SF1">
    <property type="entry name" value="2-DEHYDRO-3-DEOXY-6-PHOSPHOGALACTONATE ALDOLASE-RELATED"/>
    <property type="match status" value="1"/>
</dbReference>
<evidence type="ECO:0000256" key="2">
    <source>
        <dbReference type="ARBA" id="ARBA00006906"/>
    </source>
</evidence>
<dbReference type="Gene3D" id="3.20.20.70">
    <property type="entry name" value="Aldolase class I"/>
    <property type="match status" value="1"/>
</dbReference>
<organism evidence="6 7">
    <name type="scientific">Desmospora activa DSM 45169</name>
    <dbReference type="NCBI Taxonomy" id="1121389"/>
    <lineage>
        <taxon>Bacteria</taxon>
        <taxon>Bacillati</taxon>
        <taxon>Bacillota</taxon>
        <taxon>Bacilli</taxon>
        <taxon>Bacillales</taxon>
        <taxon>Thermoactinomycetaceae</taxon>
        <taxon>Desmospora</taxon>
    </lineage>
</organism>
<dbReference type="EMBL" id="PZZP01000002">
    <property type="protein sequence ID" value="PTM56792.1"/>
    <property type="molecule type" value="Genomic_DNA"/>
</dbReference>
<dbReference type="GO" id="GO:0016829">
    <property type="term" value="F:lyase activity"/>
    <property type="evidence" value="ECO:0007669"/>
    <property type="project" value="UniProtKB-KW"/>
</dbReference>
<dbReference type="CDD" id="cd00452">
    <property type="entry name" value="KDPG_aldolase"/>
    <property type="match status" value="1"/>
</dbReference>
<dbReference type="AlphaFoldDB" id="A0A2T4Z4I6"/>
<reference evidence="6 7" key="1">
    <citation type="submission" date="2018-04" db="EMBL/GenBank/DDBJ databases">
        <title>Genomic Encyclopedia of Archaeal and Bacterial Type Strains, Phase II (KMG-II): from individual species to whole genera.</title>
        <authorList>
            <person name="Goeker M."/>
        </authorList>
    </citation>
    <scope>NUCLEOTIDE SEQUENCE [LARGE SCALE GENOMIC DNA]</scope>
    <source>
        <strain evidence="6 7">DSM 45169</strain>
    </source>
</reference>
<comment type="similarity">
    <text evidence="2">Belongs to the KHG/KDPG aldolase family.</text>
</comment>
<dbReference type="NCBIfam" id="TIGR01182">
    <property type="entry name" value="eda"/>
    <property type="match status" value="1"/>
</dbReference>
<evidence type="ECO:0000256" key="1">
    <source>
        <dbReference type="ARBA" id="ARBA00004761"/>
    </source>
</evidence>
<accession>A0A2T4Z4I6</accession>
<gene>
    <name evidence="6" type="ORF">C8J48_3117</name>
</gene>
<dbReference type="InterPro" id="IPR013785">
    <property type="entry name" value="Aldolase_TIM"/>
</dbReference>
<keyword evidence="4" id="KW-0456">Lyase</keyword>
<evidence type="ECO:0000256" key="5">
    <source>
        <dbReference type="ARBA" id="ARBA00023277"/>
    </source>
</evidence>
<comment type="pathway">
    <text evidence="1">Carbohydrate acid metabolism.</text>
</comment>
<keyword evidence="7" id="KW-1185">Reference proteome</keyword>